<accession>A0ABD1LVW3</accession>
<protein>
    <recommendedName>
        <fullName evidence="6">Pentatricopeptide repeat-containing protein</fullName>
    </recommendedName>
</protein>
<evidence type="ECO:0000256" key="1">
    <source>
        <dbReference type="ARBA" id="ARBA00007626"/>
    </source>
</evidence>
<keyword evidence="2" id="KW-0677">Repeat</keyword>
<dbReference type="NCBIfam" id="TIGR00756">
    <property type="entry name" value="PPR"/>
    <property type="match status" value="2"/>
</dbReference>
<dbReference type="PANTHER" id="PTHR45717">
    <property type="entry name" value="OS12G0527900 PROTEIN"/>
    <property type="match status" value="1"/>
</dbReference>
<dbReference type="Pfam" id="PF01535">
    <property type="entry name" value="PPR"/>
    <property type="match status" value="4"/>
</dbReference>
<evidence type="ECO:0000313" key="4">
    <source>
        <dbReference type="EMBL" id="KAL2327679.1"/>
    </source>
</evidence>
<dbReference type="PROSITE" id="PS51375">
    <property type="entry name" value="PPR"/>
    <property type="match status" value="2"/>
</dbReference>
<dbReference type="PANTHER" id="PTHR45717:SF7">
    <property type="entry name" value="PENTACOTRIPEPTIDE-REPEAT REGION OF PRORP DOMAIN-CONTAINING PROTEIN"/>
    <property type="match status" value="1"/>
</dbReference>
<evidence type="ECO:0000313" key="5">
    <source>
        <dbReference type="Proteomes" id="UP001603857"/>
    </source>
</evidence>
<dbReference type="AlphaFoldDB" id="A0ABD1LVW3"/>
<dbReference type="Gene3D" id="1.25.40.10">
    <property type="entry name" value="Tetratricopeptide repeat domain"/>
    <property type="match status" value="3"/>
</dbReference>
<sequence>MPLTALFSASRNLAATFLRRFSTVTTTNRKNLYSRISPLGDPSVSLVPVLDTWIQEGNAANGLELQRIVKILRTRKRLTQALQVSEWMSSKGLRPISPGDQAVQLDLIGRVRGVESAESYFNSLSDGDKTFKIYGALLNCYVREGLVDKSLSLMQKMKDMGLASFLNYNNIMLLYTHTQQLEKVPGVLAEMKNNDVPPNIFSYRICINSYGARGDIANVEKLLEEMEREPHIGTDWVTYSMVVKFYIKADMKEKAVLFLKKCEEKAHKCDVLAYNHLISHYAALGGTGAMMRVWRLQKANCKKQLNREYITMLGCLVKLGELDQAEKVLGEWELSGNTCDFRVPNILLNGYSRRGLVEKAETLLRSLVAKGKTPTPNSWGIIASGYVAKENMEKAFQCMKEAVAVLEQNKRWRPKPVVISSIFSWVTSNRDVGEVEDFVHSLKTLNSMNRNMYLSLITMYDRCGKKLDGILESMKADNISLDEEEIKENLTHN</sequence>
<name>A0ABD1LVW3_9FABA</name>
<reference evidence="4 5" key="1">
    <citation type="submission" date="2024-08" db="EMBL/GenBank/DDBJ databases">
        <title>Insights into the chromosomal genome structure of Flemingia macrophylla.</title>
        <authorList>
            <person name="Ding Y."/>
            <person name="Zhao Y."/>
            <person name="Bi W."/>
            <person name="Wu M."/>
            <person name="Zhao G."/>
            <person name="Gong Y."/>
            <person name="Li W."/>
            <person name="Zhang P."/>
        </authorList>
    </citation>
    <scope>NUCLEOTIDE SEQUENCE [LARGE SCALE GENOMIC DNA]</scope>
    <source>
        <strain evidence="4">DYQJB</strain>
        <tissue evidence="4">Leaf</tissue>
    </source>
</reference>
<evidence type="ECO:0000256" key="2">
    <source>
        <dbReference type="ARBA" id="ARBA00022737"/>
    </source>
</evidence>
<organism evidence="4 5">
    <name type="scientific">Flemingia macrophylla</name>
    <dbReference type="NCBI Taxonomy" id="520843"/>
    <lineage>
        <taxon>Eukaryota</taxon>
        <taxon>Viridiplantae</taxon>
        <taxon>Streptophyta</taxon>
        <taxon>Embryophyta</taxon>
        <taxon>Tracheophyta</taxon>
        <taxon>Spermatophyta</taxon>
        <taxon>Magnoliopsida</taxon>
        <taxon>eudicotyledons</taxon>
        <taxon>Gunneridae</taxon>
        <taxon>Pentapetalae</taxon>
        <taxon>rosids</taxon>
        <taxon>fabids</taxon>
        <taxon>Fabales</taxon>
        <taxon>Fabaceae</taxon>
        <taxon>Papilionoideae</taxon>
        <taxon>50 kb inversion clade</taxon>
        <taxon>NPAAA clade</taxon>
        <taxon>indigoferoid/millettioid clade</taxon>
        <taxon>Phaseoleae</taxon>
        <taxon>Flemingia</taxon>
    </lineage>
</organism>
<comment type="similarity">
    <text evidence="1">Belongs to the PPR family. P subfamily.</text>
</comment>
<dbReference type="InterPro" id="IPR011990">
    <property type="entry name" value="TPR-like_helical_dom_sf"/>
</dbReference>
<evidence type="ECO:0000256" key="3">
    <source>
        <dbReference type="PROSITE-ProRule" id="PRU00708"/>
    </source>
</evidence>
<dbReference type="InterPro" id="IPR002885">
    <property type="entry name" value="PPR_rpt"/>
</dbReference>
<evidence type="ECO:0008006" key="6">
    <source>
        <dbReference type="Google" id="ProtNLM"/>
    </source>
</evidence>
<keyword evidence="5" id="KW-1185">Reference proteome</keyword>
<feature type="repeat" description="PPR" evidence="3">
    <location>
        <begin position="130"/>
        <end position="164"/>
    </location>
</feature>
<feature type="repeat" description="PPR" evidence="3">
    <location>
        <begin position="340"/>
        <end position="374"/>
    </location>
</feature>
<gene>
    <name evidence="4" type="ORF">Fmac_021106</name>
</gene>
<proteinExistence type="inferred from homology"/>
<dbReference type="Proteomes" id="UP001603857">
    <property type="component" value="Unassembled WGS sequence"/>
</dbReference>
<dbReference type="EMBL" id="JBGMDY010000007">
    <property type="protein sequence ID" value="KAL2327679.1"/>
    <property type="molecule type" value="Genomic_DNA"/>
</dbReference>
<dbReference type="GO" id="GO:0003729">
    <property type="term" value="F:mRNA binding"/>
    <property type="evidence" value="ECO:0007669"/>
    <property type="project" value="UniProtKB-ARBA"/>
</dbReference>
<comment type="caution">
    <text evidence="4">The sequence shown here is derived from an EMBL/GenBank/DDBJ whole genome shotgun (WGS) entry which is preliminary data.</text>
</comment>